<keyword evidence="10" id="KW-0560">Oxidoreductase</keyword>
<dbReference type="InterPro" id="IPR008333">
    <property type="entry name" value="Cbr1-like_FAD-bd_dom"/>
</dbReference>
<keyword evidence="5" id="KW-0349">Heme</keyword>
<dbReference type="SUPFAM" id="SSF52343">
    <property type="entry name" value="Ferredoxin reductase-like, C-terminal NADP-linked domain"/>
    <property type="match status" value="1"/>
</dbReference>
<evidence type="ECO:0000256" key="5">
    <source>
        <dbReference type="ARBA" id="ARBA00022617"/>
    </source>
</evidence>
<evidence type="ECO:0000256" key="7">
    <source>
        <dbReference type="ARBA" id="ARBA00022723"/>
    </source>
</evidence>
<comment type="similarity">
    <text evidence="3">In the C-terminal section; belongs to the flavoprotein pyridine nucleotide cytochrome reductase family.</text>
</comment>
<evidence type="ECO:0000256" key="3">
    <source>
        <dbReference type="ARBA" id="ARBA00006401"/>
    </source>
</evidence>
<evidence type="ECO:0000259" key="15">
    <source>
        <dbReference type="PROSITE" id="PS51384"/>
    </source>
</evidence>
<comment type="catalytic activity">
    <reaction evidence="14">
        <text>2 nitric oxide + NADPH + 2 O2 = 2 nitrate + NADP(+) + H(+)</text>
        <dbReference type="Rhea" id="RHEA:19465"/>
        <dbReference type="ChEBI" id="CHEBI:15378"/>
        <dbReference type="ChEBI" id="CHEBI:15379"/>
        <dbReference type="ChEBI" id="CHEBI:16480"/>
        <dbReference type="ChEBI" id="CHEBI:17632"/>
        <dbReference type="ChEBI" id="CHEBI:57783"/>
        <dbReference type="ChEBI" id="CHEBI:58349"/>
        <dbReference type="EC" id="1.14.12.17"/>
    </reaction>
</comment>
<protein>
    <recommendedName>
        <fullName evidence="4">nitric oxide dioxygenase</fullName>
        <ecNumber evidence="4">1.14.12.17</ecNumber>
    </recommendedName>
</protein>
<evidence type="ECO:0000256" key="14">
    <source>
        <dbReference type="ARBA" id="ARBA00049433"/>
    </source>
</evidence>
<comment type="cofactor">
    <cofactor evidence="1">
        <name>heme b</name>
        <dbReference type="ChEBI" id="CHEBI:60344"/>
    </cofactor>
</comment>
<dbReference type="InterPro" id="IPR017938">
    <property type="entry name" value="Riboflavin_synthase-like_b-brl"/>
</dbReference>
<evidence type="ECO:0000313" key="16">
    <source>
        <dbReference type="EMBL" id="PRY74645.1"/>
    </source>
</evidence>
<name>A0A2T0VTQ8_9RHOB</name>
<dbReference type="SUPFAM" id="SSF50475">
    <property type="entry name" value="FMN-binding split barrel"/>
    <property type="match status" value="1"/>
</dbReference>
<comment type="caution">
    <text evidence="16">The sequence shown here is derived from an EMBL/GenBank/DDBJ whole genome shotgun (WGS) entry which is preliminary data.</text>
</comment>
<evidence type="ECO:0000256" key="8">
    <source>
        <dbReference type="ARBA" id="ARBA00022827"/>
    </source>
</evidence>
<evidence type="ECO:0000256" key="13">
    <source>
        <dbReference type="ARBA" id="ARBA00048649"/>
    </source>
</evidence>
<dbReference type="OrthoDB" id="9786134at2"/>
<dbReference type="Gene3D" id="2.30.110.10">
    <property type="entry name" value="Electron Transport, Fmn-binding Protein, Chain A"/>
    <property type="match status" value="1"/>
</dbReference>
<dbReference type="GO" id="GO:0046872">
    <property type="term" value="F:metal ion binding"/>
    <property type="evidence" value="ECO:0007669"/>
    <property type="project" value="UniProtKB-KW"/>
</dbReference>
<dbReference type="InterPro" id="IPR012349">
    <property type="entry name" value="Split_barrel_FMN-bd"/>
</dbReference>
<evidence type="ECO:0000256" key="4">
    <source>
        <dbReference type="ARBA" id="ARBA00012229"/>
    </source>
</evidence>
<evidence type="ECO:0000256" key="12">
    <source>
        <dbReference type="ARBA" id="ARBA00023027"/>
    </source>
</evidence>
<dbReference type="Proteomes" id="UP000238007">
    <property type="component" value="Unassembled WGS sequence"/>
</dbReference>
<proteinExistence type="inferred from homology"/>
<keyword evidence="17" id="KW-1185">Reference proteome</keyword>
<dbReference type="FunFam" id="3.40.50.80:FF:000010">
    <property type="entry name" value="Flavohemoprotein"/>
    <property type="match status" value="1"/>
</dbReference>
<comment type="catalytic activity">
    <reaction evidence="13">
        <text>2 nitric oxide + NADH + 2 O2 = 2 nitrate + NAD(+) + H(+)</text>
        <dbReference type="Rhea" id="RHEA:19469"/>
        <dbReference type="ChEBI" id="CHEBI:15378"/>
        <dbReference type="ChEBI" id="CHEBI:15379"/>
        <dbReference type="ChEBI" id="CHEBI:16480"/>
        <dbReference type="ChEBI" id="CHEBI:17632"/>
        <dbReference type="ChEBI" id="CHEBI:57540"/>
        <dbReference type="ChEBI" id="CHEBI:57945"/>
        <dbReference type="EC" id="1.14.12.17"/>
    </reaction>
</comment>
<evidence type="ECO:0000256" key="2">
    <source>
        <dbReference type="ARBA" id="ARBA00001974"/>
    </source>
</evidence>
<dbReference type="AlphaFoldDB" id="A0A2T0VTQ8"/>
<dbReference type="EC" id="1.14.12.17" evidence="4"/>
<dbReference type="Pfam" id="PF00970">
    <property type="entry name" value="FAD_binding_6"/>
    <property type="match status" value="1"/>
</dbReference>
<evidence type="ECO:0000256" key="6">
    <source>
        <dbReference type="ARBA" id="ARBA00022630"/>
    </source>
</evidence>
<dbReference type="CDD" id="cd06184">
    <property type="entry name" value="flavohem_like_fad_nad_binding"/>
    <property type="match status" value="1"/>
</dbReference>
<dbReference type="Gene3D" id="2.40.30.10">
    <property type="entry name" value="Translation factors"/>
    <property type="match status" value="1"/>
</dbReference>
<dbReference type="Gene3D" id="3.40.50.80">
    <property type="entry name" value="Nucleotide-binding domain of ferredoxin-NADP reductase (FNR) module"/>
    <property type="match status" value="1"/>
</dbReference>
<keyword evidence="7" id="KW-0479">Metal-binding</keyword>
<sequence length="546" mass="58430">MTRQISPFHAGEIEAQHRAGVAARASQGGRFIRDHMPLQHRDFFAAQPFLVVAGSDTSGKPWVSILEGKDGPVAAHTERSLILVGQLAANDPLAQGVVPGAPIGILGIELATKRRNRVNGRLRSGTAGALVLDVQQSFGNCAQYIHERTLRRVDHSQHTPEPALVTTSLNEDQKQWIAAADTLFIGSGFSSGAGHSTEGFDASHRGGEPGFVGIDSDGKLHIPDYAGNNFFNTIGNLVRDPKVGLLFVDFATGGLLQLSGHVQIIWDGSQSHDPQARRKVVVTVDSVVERPQALALRWHTPDAGTMQLLVTDKVVESPEIMSVYLARQDGHAMADFTPGQHLPLALKVPGQPGPVRRSYSLSGPADAETYRISVKREAHGIASRFLHDVLKSGDMIDASSPSGDFIPPEGADPLVLVSAGVGVTPMLSILHGVVDAASGRPVWFVHGTRNRDTHAFRQEVADLGRRAKNVAQHLYYSAPSPDDQTQNAHVSQGRVTADALLTLGAGPRAHYMICGPTQFVADLSDGLERLGVSPAQIHYETFGPVG</sequence>
<feature type="domain" description="FAD-binding FR-type" evidence="15">
    <location>
        <begin position="303"/>
        <end position="408"/>
    </location>
</feature>
<dbReference type="EMBL" id="PVTP01000016">
    <property type="protein sequence ID" value="PRY74645.1"/>
    <property type="molecule type" value="Genomic_DNA"/>
</dbReference>
<dbReference type="RefSeq" id="WP_106359208.1">
    <property type="nucleotide sequence ID" value="NZ_PVTP01000016.1"/>
</dbReference>
<keyword evidence="8" id="KW-0274">FAD</keyword>
<keyword evidence="12" id="KW-0520">NAD</keyword>
<reference evidence="16 17" key="1">
    <citation type="submission" date="2018-03" db="EMBL/GenBank/DDBJ databases">
        <title>Genomic Encyclopedia of Archaeal and Bacterial Type Strains, Phase II (KMG-II): from individual species to whole genera.</title>
        <authorList>
            <person name="Goeker M."/>
        </authorList>
    </citation>
    <scope>NUCLEOTIDE SEQUENCE [LARGE SCALE GENOMIC DNA]</scope>
    <source>
        <strain evidence="16 17">DSM 101533</strain>
    </source>
</reference>
<dbReference type="InterPro" id="IPR039261">
    <property type="entry name" value="FNR_nucleotide-bd"/>
</dbReference>
<keyword evidence="6" id="KW-0285">Flavoprotein</keyword>
<dbReference type="PANTHER" id="PTHR42815:SF2">
    <property type="entry name" value="FAD-BINDING, PUTATIVE (AFU_ORTHOLOGUE AFUA_6G07600)-RELATED"/>
    <property type="match status" value="1"/>
</dbReference>
<keyword evidence="11" id="KW-0408">Iron</keyword>
<organism evidence="16 17">
    <name type="scientific">Yoonia maritima</name>
    <dbReference type="NCBI Taxonomy" id="1435347"/>
    <lineage>
        <taxon>Bacteria</taxon>
        <taxon>Pseudomonadati</taxon>
        <taxon>Pseudomonadota</taxon>
        <taxon>Alphaproteobacteria</taxon>
        <taxon>Rhodobacterales</taxon>
        <taxon>Paracoccaceae</taxon>
        <taxon>Yoonia</taxon>
    </lineage>
</organism>
<evidence type="ECO:0000256" key="11">
    <source>
        <dbReference type="ARBA" id="ARBA00023004"/>
    </source>
</evidence>
<keyword evidence="9" id="KW-0521">NADP</keyword>
<dbReference type="InterPro" id="IPR001433">
    <property type="entry name" value="OxRdtase_FAD/NAD-bd"/>
</dbReference>
<dbReference type="PANTHER" id="PTHR42815">
    <property type="entry name" value="FAD-BINDING, PUTATIVE (AFU_ORTHOLOGUE AFUA_6G07600)-RELATED"/>
    <property type="match status" value="1"/>
</dbReference>
<comment type="cofactor">
    <cofactor evidence="2">
        <name>FAD</name>
        <dbReference type="ChEBI" id="CHEBI:57692"/>
    </cofactor>
</comment>
<dbReference type="GO" id="GO:0008941">
    <property type="term" value="F:nitric oxide dioxygenase NAD(P)H activity"/>
    <property type="evidence" value="ECO:0007669"/>
    <property type="project" value="UniProtKB-EC"/>
</dbReference>
<accession>A0A2T0VTQ8</accession>
<evidence type="ECO:0000256" key="9">
    <source>
        <dbReference type="ARBA" id="ARBA00022857"/>
    </source>
</evidence>
<dbReference type="InterPro" id="IPR017927">
    <property type="entry name" value="FAD-bd_FR_type"/>
</dbReference>
<evidence type="ECO:0000256" key="10">
    <source>
        <dbReference type="ARBA" id="ARBA00023002"/>
    </source>
</evidence>
<dbReference type="Pfam" id="PF00175">
    <property type="entry name" value="NAD_binding_1"/>
    <property type="match status" value="1"/>
</dbReference>
<dbReference type="PROSITE" id="PS51384">
    <property type="entry name" value="FAD_FR"/>
    <property type="match status" value="1"/>
</dbReference>
<gene>
    <name evidence="16" type="ORF">CLV80_11627</name>
</gene>
<dbReference type="SUPFAM" id="SSF63380">
    <property type="entry name" value="Riboflavin synthase domain-like"/>
    <property type="match status" value="1"/>
</dbReference>
<evidence type="ECO:0000256" key="1">
    <source>
        <dbReference type="ARBA" id="ARBA00001970"/>
    </source>
</evidence>
<evidence type="ECO:0000313" key="17">
    <source>
        <dbReference type="Proteomes" id="UP000238007"/>
    </source>
</evidence>